<dbReference type="InterPro" id="IPR017938">
    <property type="entry name" value="Riboflavin_synthase-like_b-brl"/>
</dbReference>
<evidence type="ECO:0000313" key="3">
    <source>
        <dbReference type="Proteomes" id="UP000297891"/>
    </source>
</evidence>
<dbReference type="AlphaFoldDB" id="A0A2M9XWG1"/>
<dbReference type="InterPro" id="IPR017927">
    <property type="entry name" value="FAD-bd_FR_type"/>
</dbReference>
<dbReference type="Gene3D" id="2.40.30.10">
    <property type="entry name" value="Translation factors"/>
    <property type="match status" value="1"/>
</dbReference>
<gene>
    <name evidence="2" type="ORF">EHQ30_02785</name>
</gene>
<reference evidence="2" key="1">
    <citation type="journal article" date="2019" name="PLoS Negl. Trop. Dis.">
        <title>Revisiting the worldwide diversity of Leptospira species in the environment.</title>
        <authorList>
            <person name="Vincent A.T."/>
            <person name="Schiettekatte O."/>
            <person name="Bourhy P."/>
            <person name="Veyrier F.J."/>
            <person name="Picardeau M."/>
        </authorList>
    </citation>
    <scope>NUCLEOTIDE SEQUENCE [LARGE SCALE GENOMIC DNA]</scope>
    <source>
        <strain evidence="2">201800277</strain>
    </source>
</reference>
<feature type="domain" description="FAD-binding FR-type" evidence="1">
    <location>
        <begin position="18"/>
        <end position="117"/>
    </location>
</feature>
<dbReference type="Pfam" id="PF08021">
    <property type="entry name" value="FAD_binding_9"/>
    <property type="match status" value="1"/>
</dbReference>
<dbReference type="InterPro" id="IPR013113">
    <property type="entry name" value="SIP_FAD-bd"/>
</dbReference>
<evidence type="ECO:0000259" key="1">
    <source>
        <dbReference type="PROSITE" id="PS51384"/>
    </source>
</evidence>
<dbReference type="PANTHER" id="PTHR30157">
    <property type="entry name" value="FERRIC REDUCTASE, NADPH-DEPENDENT"/>
    <property type="match status" value="1"/>
</dbReference>
<dbReference type="PROSITE" id="PS51384">
    <property type="entry name" value="FAD_FR"/>
    <property type="match status" value="1"/>
</dbReference>
<evidence type="ECO:0000313" key="2">
    <source>
        <dbReference type="EMBL" id="TGK95580.1"/>
    </source>
</evidence>
<dbReference type="EMBL" id="RQFP01000001">
    <property type="protein sequence ID" value="TGK95580.1"/>
    <property type="molecule type" value="Genomic_DNA"/>
</dbReference>
<dbReference type="Gene3D" id="3.40.50.80">
    <property type="entry name" value="Nucleotide-binding domain of ferredoxin-NADP reductase (FNR) module"/>
    <property type="match status" value="1"/>
</dbReference>
<dbReference type="PANTHER" id="PTHR30157:SF0">
    <property type="entry name" value="NADPH-DEPENDENT FERRIC-CHELATE REDUCTASE"/>
    <property type="match status" value="1"/>
</dbReference>
<keyword evidence="3" id="KW-1185">Reference proteome</keyword>
<proteinExistence type="predicted"/>
<sequence>MSEPNSFFKGILKSVFSVFLTQTKISKIERLTNDFVLIEITGRKLKESKWIPGGKVQVDVGNFTYRTFTPISVDRGEGKLSFICYQHHNGPASKWINDLKVGDPCEVFGPRDSLDFSNMEGDAILFGDETSFGIAKVLQNKVEKKSHLFFELTSTDTGKKALDSLGVTGQRMIERSPDGSHLQKLSQEIVDRLSQIPDAKVFLTGRASSIQQVRNNLKNSGIPTNKLKVRAYWADGKVGLD</sequence>
<dbReference type="GO" id="GO:0016491">
    <property type="term" value="F:oxidoreductase activity"/>
    <property type="evidence" value="ECO:0007669"/>
    <property type="project" value="InterPro"/>
</dbReference>
<dbReference type="InterPro" id="IPR039374">
    <property type="entry name" value="SIP_fam"/>
</dbReference>
<name>A0A2M9XWG1_9LEPT</name>
<organism evidence="2 3">
    <name type="scientific">Leptospira brenneri</name>
    <dbReference type="NCBI Taxonomy" id="2023182"/>
    <lineage>
        <taxon>Bacteria</taxon>
        <taxon>Pseudomonadati</taxon>
        <taxon>Spirochaetota</taxon>
        <taxon>Spirochaetia</taxon>
        <taxon>Leptospirales</taxon>
        <taxon>Leptospiraceae</taxon>
        <taxon>Leptospira</taxon>
    </lineage>
</organism>
<dbReference type="Proteomes" id="UP000297891">
    <property type="component" value="Unassembled WGS sequence"/>
</dbReference>
<accession>A0A2M9XWG1</accession>
<dbReference type="SUPFAM" id="SSF63380">
    <property type="entry name" value="Riboflavin synthase domain-like"/>
    <property type="match status" value="1"/>
</dbReference>
<dbReference type="InterPro" id="IPR039261">
    <property type="entry name" value="FNR_nucleotide-bd"/>
</dbReference>
<comment type="caution">
    <text evidence="2">The sequence shown here is derived from an EMBL/GenBank/DDBJ whole genome shotgun (WGS) entry which is preliminary data.</text>
</comment>
<protein>
    <submittedName>
        <fullName evidence="2">Siderophore-interacting protein</fullName>
    </submittedName>
</protein>
<dbReference type="RefSeq" id="WP_100792424.1">
    <property type="nucleotide sequence ID" value="NZ_NPDQ01000015.1"/>
</dbReference>
<dbReference type="OrthoDB" id="9814826at2"/>